<evidence type="ECO:0000256" key="3">
    <source>
        <dbReference type="ARBA" id="ARBA00022475"/>
    </source>
</evidence>
<evidence type="ECO:0000256" key="10">
    <source>
        <dbReference type="PROSITE-ProRule" id="PRU01193"/>
    </source>
</evidence>
<evidence type="ECO:0000256" key="2">
    <source>
        <dbReference type="ARBA" id="ARBA00006337"/>
    </source>
</evidence>
<dbReference type="Pfam" id="PF03471">
    <property type="entry name" value="CorC_HlyC"/>
    <property type="match status" value="1"/>
</dbReference>
<dbReference type="InterPro" id="IPR036318">
    <property type="entry name" value="FAD-bd_PCMH-like_sf"/>
</dbReference>
<dbReference type="SUPFAM" id="SSF56176">
    <property type="entry name" value="FAD-binding/transporter-associated domain-like"/>
    <property type="match status" value="1"/>
</dbReference>
<dbReference type="AlphaFoldDB" id="A0A0R1GWX9"/>
<evidence type="ECO:0000313" key="15">
    <source>
        <dbReference type="Proteomes" id="UP000050909"/>
    </source>
</evidence>
<evidence type="ECO:0000256" key="6">
    <source>
        <dbReference type="ARBA" id="ARBA00022989"/>
    </source>
</evidence>
<sequence>MNGDPGAGSLGGQILLIVILTLINAVFAAAEMAIVSVNRNKLETEANDGDKKAKTLLSVMSQSTNYLATIQVAITFAGFLSSASAATNLAQFLEPLFGGASWAREVSIVVITVALSYVSLVFGELYPKQIAISRSESVAKATVGLVRVVGIFLRPFVWLLSASTNLLMKVTPIDFTDNQDDITREEMLSLIETSRKKGVIGLDEFHMLEGIITFNDKMAREVMVPRTDAFMIDIEDDKQENLDAILDQPYSRIPVYRGDKDKIVGVIHIKTILKIARRDGFGNLKLEDSMASPLFVPETIMIDELLVEMQKTQMQMAVLLDEYGGVVGIATIEDLLEEIVGDIDDESDHSETLYNKINENQYVIAGKMPIDDFNEVFETEIDVSDVDTIAGFAITELGMIPSNSAKLKIPLENGMILTTGRVKGSRLETLTLDVPEDEDGDSNGTEPDSGD</sequence>
<evidence type="ECO:0000313" key="14">
    <source>
        <dbReference type="EMBL" id="KRK38844.1"/>
    </source>
</evidence>
<dbReference type="InterPro" id="IPR051676">
    <property type="entry name" value="UPF0053_domain"/>
</dbReference>
<evidence type="ECO:0000256" key="5">
    <source>
        <dbReference type="ARBA" id="ARBA00022737"/>
    </source>
</evidence>
<dbReference type="PANTHER" id="PTHR43099:SF5">
    <property type="entry name" value="HLYC_CORC FAMILY TRANSPORTER"/>
    <property type="match status" value="1"/>
</dbReference>
<dbReference type="GO" id="GO:0005886">
    <property type="term" value="C:plasma membrane"/>
    <property type="evidence" value="ECO:0007669"/>
    <property type="project" value="UniProtKB-SubCell"/>
</dbReference>
<feature type="domain" description="CBS" evidence="12">
    <location>
        <begin position="223"/>
        <end position="286"/>
    </location>
</feature>
<keyword evidence="6 10" id="KW-1133">Transmembrane helix</keyword>
<dbReference type="GO" id="GO:0050660">
    <property type="term" value="F:flavin adenine dinucleotide binding"/>
    <property type="evidence" value="ECO:0007669"/>
    <property type="project" value="InterPro"/>
</dbReference>
<evidence type="ECO:0000256" key="8">
    <source>
        <dbReference type="ARBA" id="ARBA00023136"/>
    </source>
</evidence>
<comment type="caution">
    <text evidence="14">The sequence shown here is derived from an EMBL/GenBank/DDBJ whole genome shotgun (WGS) entry which is preliminary data.</text>
</comment>
<dbReference type="PANTHER" id="PTHR43099">
    <property type="entry name" value="UPF0053 PROTEIN YRKA"/>
    <property type="match status" value="1"/>
</dbReference>
<dbReference type="PROSITE" id="PS51371">
    <property type="entry name" value="CBS"/>
    <property type="match status" value="2"/>
</dbReference>
<feature type="transmembrane region" description="Helical" evidence="11">
    <location>
        <begin position="106"/>
        <end position="126"/>
    </location>
</feature>
<keyword evidence="7 9" id="KW-0129">CBS domain</keyword>
<dbReference type="InterPro" id="IPR016169">
    <property type="entry name" value="FAD-bd_PCMH_sub2"/>
</dbReference>
<comment type="similarity">
    <text evidence="2">Belongs to the UPF0053 family.</text>
</comment>
<dbReference type="InterPro" id="IPR002550">
    <property type="entry name" value="CNNM"/>
</dbReference>
<gene>
    <name evidence="14" type="ORF">FC62_GL000536</name>
</gene>
<dbReference type="FunFam" id="3.10.580.10:FF:000002">
    <property type="entry name" value="Magnesium/cobalt efflux protein CorC"/>
    <property type="match status" value="1"/>
</dbReference>
<evidence type="ECO:0000259" key="13">
    <source>
        <dbReference type="PROSITE" id="PS51846"/>
    </source>
</evidence>
<dbReference type="Gene3D" id="3.30.465.10">
    <property type="match status" value="1"/>
</dbReference>
<dbReference type="SUPFAM" id="SSF54631">
    <property type="entry name" value="CBS-domain pair"/>
    <property type="match status" value="1"/>
</dbReference>
<feature type="transmembrane region" description="Helical" evidence="11">
    <location>
        <begin position="138"/>
        <end position="160"/>
    </location>
</feature>
<evidence type="ECO:0000259" key="12">
    <source>
        <dbReference type="PROSITE" id="PS51371"/>
    </source>
</evidence>
<evidence type="ECO:0000256" key="9">
    <source>
        <dbReference type="PROSITE-ProRule" id="PRU00703"/>
    </source>
</evidence>
<dbReference type="InterPro" id="IPR046342">
    <property type="entry name" value="CBS_dom_sf"/>
</dbReference>
<dbReference type="SMART" id="SM01091">
    <property type="entry name" value="CorC_HlyC"/>
    <property type="match status" value="1"/>
</dbReference>
<keyword evidence="8 10" id="KW-0472">Membrane</keyword>
<proteinExistence type="inferred from homology"/>
<evidence type="ECO:0000256" key="7">
    <source>
        <dbReference type="ARBA" id="ARBA00023122"/>
    </source>
</evidence>
<keyword evidence="15" id="KW-1185">Reference proteome</keyword>
<dbReference type="PROSITE" id="PS51846">
    <property type="entry name" value="CNNM"/>
    <property type="match status" value="1"/>
</dbReference>
<keyword evidence="3" id="KW-1003">Cell membrane</keyword>
<dbReference type="PATRIC" id="fig|1423722.3.peg.545"/>
<dbReference type="EMBL" id="AZCV01000001">
    <property type="protein sequence ID" value="KRK38844.1"/>
    <property type="molecule type" value="Genomic_DNA"/>
</dbReference>
<dbReference type="InterPro" id="IPR000644">
    <property type="entry name" value="CBS_dom"/>
</dbReference>
<feature type="transmembrane region" description="Helical" evidence="11">
    <location>
        <begin position="12"/>
        <end position="35"/>
    </location>
</feature>
<dbReference type="Proteomes" id="UP000050909">
    <property type="component" value="Unassembled WGS sequence"/>
</dbReference>
<name>A0A0R1GWX9_9LACO</name>
<keyword evidence="4 10" id="KW-0812">Transmembrane</keyword>
<organism evidence="14 15">
    <name type="scientific">Amylolactobacillus amylotrophicus DSM 20534</name>
    <dbReference type="NCBI Taxonomy" id="1423722"/>
    <lineage>
        <taxon>Bacteria</taxon>
        <taxon>Bacillati</taxon>
        <taxon>Bacillota</taxon>
        <taxon>Bacilli</taxon>
        <taxon>Lactobacillales</taxon>
        <taxon>Lactobacillaceae</taxon>
        <taxon>Amylolactobacillus</taxon>
    </lineage>
</organism>
<feature type="transmembrane region" description="Helical" evidence="11">
    <location>
        <begin position="66"/>
        <end position="86"/>
    </location>
</feature>
<keyword evidence="5" id="KW-0677">Repeat</keyword>
<dbReference type="Pfam" id="PF01595">
    <property type="entry name" value="CNNM"/>
    <property type="match status" value="1"/>
</dbReference>
<accession>A0A0R1GWX9</accession>
<evidence type="ECO:0000256" key="1">
    <source>
        <dbReference type="ARBA" id="ARBA00004651"/>
    </source>
</evidence>
<dbReference type="RefSeq" id="WP_056945945.1">
    <property type="nucleotide sequence ID" value="NZ_AZCV01000001.1"/>
</dbReference>
<dbReference type="Gene3D" id="3.10.580.10">
    <property type="entry name" value="CBS-domain"/>
    <property type="match status" value="1"/>
</dbReference>
<dbReference type="InterPro" id="IPR005170">
    <property type="entry name" value="Transptr-assoc_dom"/>
</dbReference>
<dbReference type="InterPro" id="IPR044751">
    <property type="entry name" value="Ion_transp-like_CBS"/>
</dbReference>
<evidence type="ECO:0000256" key="4">
    <source>
        <dbReference type="ARBA" id="ARBA00022692"/>
    </source>
</evidence>
<dbReference type="CDD" id="cd04590">
    <property type="entry name" value="CBS_pair_CorC_HlyC_assoc"/>
    <property type="match status" value="1"/>
</dbReference>
<protein>
    <submittedName>
        <fullName evidence="14">Hemolysin</fullName>
    </submittedName>
</protein>
<comment type="subcellular location">
    <subcellularLocation>
        <location evidence="1">Cell membrane</location>
        <topology evidence="1">Multi-pass membrane protein</topology>
    </subcellularLocation>
</comment>
<feature type="domain" description="CBS" evidence="12">
    <location>
        <begin position="289"/>
        <end position="346"/>
    </location>
</feature>
<feature type="domain" description="CNNM transmembrane" evidence="13">
    <location>
        <begin position="6"/>
        <end position="204"/>
    </location>
</feature>
<reference evidence="14 15" key="1">
    <citation type="journal article" date="2015" name="Genome Announc.">
        <title>Expanding the biotechnology potential of lactobacilli through comparative genomics of 213 strains and associated genera.</title>
        <authorList>
            <person name="Sun Z."/>
            <person name="Harris H.M."/>
            <person name="McCann A."/>
            <person name="Guo C."/>
            <person name="Argimon S."/>
            <person name="Zhang W."/>
            <person name="Yang X."/>
            <person name="Jeffery I.B."/>
            <person name="Cooney J.C."/>
            <person name="Kagawa T.F."/>
            <person name="Liu W."/>
            <person name="Song Y."/>
            <person name="Salvetti E."/>
            <person name="Wrobel A."/>
            <person name="Rasinkangas P."/>
            <person name="Parkhill J."/>
            <person name="Rea M.C."/>
            <person name="O'Sullivan O."/>
            <person name="Ritari J."/>
            <person name="Douillard F.P."/>
            <person name="Paul Ross R."/>
            <person name="Yang R."/>
            <person name="Briner A.E."/>
            <person name="Felis G.E."/>
            <person name="de Vos W.M."/>
            <person name="Barrangou R."/>
            <person name="Klaenhammer T.R."/>
            <person name="Caufield P.W."/>
            <person name="Cui Y."/>
            <person name="Zhang H."/>
            <person name="O'Toole P.W."/>
        </authorList>
    </citation>
    <scope>NUCLEOTIDE SEQUENCE [LARGE SCALE GENOMIC DNA]</scope>
    <source>
        <strain evidence="14 15">DSM 20534</strain>
    </source>
</reference>
<evidence type="ECO:0000256" key="11">
    <source>
        <dbReference type="SAM" id="Phobius"/>
    </source>
</evidence>
<dbReference type="Pfam" id="PF00571">
    <property type="entry name" value="CBS"/>
    <property type="match status" value="2"/>
</dbReference>